<dbReference type="WBParaSite" id="nRc.2.0.1.t23336-RA">
    <property type="protein sequence ID" value="nRc.2.0.1.t23336-RA"/>
    <property type="gene ID" value="nRc.2.0.1.g23336"/>
</dbReference>
<evidence type="ECO:0000256" key="1">
    <source>
        <dbReference type="SAM" id="MobiDB-lite"/>
    </source>
</evidence>
<proteinExistence type="predicted"/>
<reference evidence="3" key="1">
    <citation type="submission" date="2022-11" db="UniProtKB">
        <authorList>
            <consortium name="WormBaseParasite"/>
        </authorList>
    </citation>
    <scope>IDENTIFICATION</scope>
</reference>
<organism evidence="2 3">
    <name type="scientific">Romanomermis culicivorax</name>
    <name type="common">Nematode worm</name>
    <dbReference type="NCBI Taxonomy" id="13658"/>
    <lineage>
        <taxon>Eukaryota</taxon>
        <taxon>Metazoa</taxon>
        <taxon>Ecdysozoa</taxon>
        <taxon>Nematoda</taxon>
        <taxon>Enoplea</taxon>
        <taxon>Dorylaimia</taxon>
        <taxon>Mermithida</taxon>
        <taxon>Mermithoidea</taxon>
        <taxon>Mermithidae</taxon>
        <taxon>Romanomermis</taxon>
    </lineage>
</organism>
<sequence length="95" mass="10388">SVVSGSDIARHLQTVYGNSGLGQTTVSKLIGHFREGWKSLEDDQRPRQPVTASSAENVAAVEDMVMEDHRVTVQEIVTELMNLRSVSTTRSSSKS</sequence>
<dbReference type="InterPro" id="IPR052709">
    <property type="entry name" value="Transposase-MT_Hybrid"/>
</dbReference>
<dbReference type="PANTHER" id="PTHR46060">
    <property type="entry name" value="MARINER MOS1 TRANSPOSASE-LIKE PROTEIN"/>
    <property type="match status" value="1"/>
</dbReference>
<protein>
    <submittedName>
        <fullName evidence="3">Uncharacterized protein</fullName>
    </submittedName>
</protein>
<name>A0A915JCH5_ROMCU</name>
<evidence type="ECO:0000313" key="2">
    <source>
        <dbReference type="Proteomes" id="UP000887565"/>
    </source>
</evidence>
<dbReference type="PANTHER" id="PTHR46060:SF1">
    <property type="entry name" value="MARINER MOS1 TRANSPOSASE-LIKE PROTEIN"/>
    <property type="match status" value="1"/>
</dbReference>
<evidence type="ECO:0000313" key="3">
    <source>
        <dbReference type="WBParaSite" id="nRc.2.0.1.t23336-RA"/>
    </source>
</evidence>
<feature type="region of interest" description="Disordered" evidence="1">
    <location>
        <begin position="38"/>
        <end position="58"/>
    </location>
</feature>
<keyword evidence="2" id="KW-1185">Reference proteome</keyword>
<dbReference type="Proteomes" id="UP000887565">
    <property type="component" value="Unplaced"/>
</dbReference>
<accession>A0A915JCH5</accession>
<dbReference type="AlphaFoldDB" id="A0A915JCH5"/>